<organism evidence="2 3">
    <name type="scientific">Streptomyces globisporus</name>
    <dbReference type="NCBI Taxonomy" id="1908"/>
    <lineage>
        <taxon>Bacteria</taxon>
        <taxon>Bacillati</taxon>
        <taxon>Actinomycetota</taxon>
        <taxon>Actinomycetes</taxon>
        <taxon>Kitasatosporales</taxon>
        <taxon>Streptomycetaceae</taxon>
        <taxon>Streptomyces</taxon>
    </lineage>
</organism>
<accession>A0ABN8VKP8</accession>
<sequence length="88" mass="9460">MVVSERHFQHGSVGPIPRTPAQTTANLAALATDKREAAVTAYALAADLLADMGAHQPYLLTPDGDIQLGRLDGHHDTPTGWYTDRPRA</sequence>
<keyword evidence="3" id="KW-1185">Reference proteome</keyword>
<proteinExistence type="predicted"/>
<gene>
    <name evidence="2" type="ORF">SGL43_07259</name>
</gene>
<protein>
    <submittedName>
        <fullName evidence="2">Uncharacterized protein</fullName>
    </submittedName>
</protein>
<evidence type="ECO:0000313" key="3">
    <source>
        <dbReference type="Proteomes" id="UP001154015"/>
    </source>
</evidence>
<dbReference type="Proteomes" id="UP001154015">
    <property type="component" value="Unassembled WGS sequence"/>
</dbReference>
<comment type="caution">
    <text evidence="2">The sequence shown here is derived from an EMBL/GenBank/DDBJ whole genome shotgun (WGS) entry which is preliminary data.</text>
</comment>
<evidence type="ECO:0000256" key="1">
    <source>
        <dbReference type="SAM" id="MobiDB-lite"/>
    </source>
</evidence>
<reference evidence="2" key="1">
    <citation type="submission" date="2022-03" db="EMBL/GenBank/DDBJ databases">
        <authorList>
            <person name="Leyn A S."/>
        </authorList>
    </citation>
    <scope>NUCLEOTIDE SEQUENCE</scope>
    <source>
        <strain evidence="2">Streptomyces globisporus 4-3</strain>
    </source>
</reference>
<dbReference type="EMBL" id="CAKXYP010000035">
    <property type="protein sequence ID" value="CAH9420201.1"/>
    <property type="molecule type" value="Genomic_DNA"/>
</dbReference>
<evidence type="ECO:0000313" key="2">
    <source>
        <dbReference type="EMBL" id="CAH9420201.1"/>
    </source>
</evidence>
<name>A0ABN8VKP8_STRGL</name>
<feature type="region of interest" description="Disordered" evidence="1">
    <location>
        <begin position="1"/>
        <end position="20"/>
    </location>
</feature>